<evidence type="ECO:0000313" key="1">
    <source>
        <dbReference type="EMBL" id="CAG8538935.1"/>
    </source>
</evidence>
<name>A0ACA9LPW3_9GLOM</name>
<dbReference type="Proteomes" id="UP000789366">
    <property type="component" value="Unassembled WGS sequence"/>
</dbReference>
<proteinExistence type="predicted"/>
<reference evidence="1" key="1">
    <citation type="submission" date="2021-06" db="EMBL/GenBank/DDBJ databases">
        <authorList>
            <person name="Kallberg Y."/>
            <person name="Tangrot J."/>
            <person name="Rosling A."/>
        </authorList>
    </citation>
    <scope>NUCLEOTIDE SEQUENCE</scope>
    <source>
        <strain evidence="1">28 12/20/2015</strain>
    </source>
</reference>
<protein>
    <submittedName>
        <fullName evidence="1">8021_t:CDS:1</fullName>
    </submittedName>
</protein>
<sequence length="302" mass="35182">MSKEEPKKFICQECYEENVMNLPDNDARKIKYKQSSEYQRYLVKCVICEIEHPRFNYVEGAEDFCCWEHQITQIQHYTEIGKLSSYKLNKSAILRTVASEYDTWNEQDQYSFQNVIDNIILTLQQRNDKERLKKFIIESFDISSNIDIELVINRLFDNFGGNLQEISFCRECFIVVKNAQNSLCGYCVNYDKGSVEITNNEILDKDKINRLENQKKHEKYKSQISNYKKEEKSASEFIEFYKNSWLDGVKKGISRGNSAFSIVGGIVGGLIAADVGYSSIGTAKEMYTSETTERMIHEAYRK</sequence>
<organism evidence="1 2">
    <name type="scientific">Cetraspora pellucida</name>
    <dbReference type="NCBI Taxonomy" id="1433469"/>
    <lineage>
        <taxon>Eukaryota</taxon>
        <taxon>Fungi</taxon>
        <taxon>Fungi incertae sedis</taxon>
        <taxon>Mucoromycota</taxon>
        <taxon>Glomeromycotina</taxon>
        <taxon>Glomeromycetes</taxon>
        <taxon>Diversisporales</taxon>
        <taxon>Gigasporaceae</taxon>
        <taxon>Cetraspora</taxon>
    </lineage>
</organism>
<accession>A0ACA9LPW3</accession>
<evidence type="ECO:0000313" key="2">
    <source>
        <dbReference type="Proteomes" id="UP000789366"/>
    </source>
</evidence>
<keyword evidence="2" id="KW-1185">Reference proteome</keyword>
<comment type="caution">
    <text evidence="1">The sequence shown here is derived from an EMBL/GenBank/DDBJ whole genome shotgun (WGS) entry which is preliminary data.</text>
</comment>
<gene>
    <name evidence="1" type="ORF">SPELUC_LOCUS4713</name>
</gene>
<dbReference type="EMBL" id="CAJVPW010004335">
    <property type="protein sequence ID" value="CAG8538935.1"/>
    <property type="molecule type" value="Genomic_DNA"/>
</dbReference>